<dbReference type="InterPro" id="IPR001650">
    <property type="entry name" value="Helicase_C-like"/>
</dbReference>
<dbReference type="InterPro" id="IPR038257">
    <property type="entry name" value="CRISPR-assoc_Cas3_HD_sf"/>
</dbReference>
<dbReference type="InterPro" id="IPR006483">
    <property type="entry name" value="CRISPR-assoc_Cas3_HD"/>
</dbReference>
<dbReference type="GO" id="GO:0005524">
    <property type="term" value="F:ATP binding"/>
    <property type="evidence" value="ECO:0007669"/>
    <property type="project" value="UniProtKB-KW"/>
</dbReference>
<evidence type="ECO:0000313" key="13">
    <source>
        <dbReference type="EMBL" id="SDY78636.1"/>
    </source>
</evidence>
<dbReference type="NCBIfam" id="TIGR01596">
    <property type="entry name" value="cas3_HD"/>
    <property type="match status" value="1"/>
</dbReference>
<reference evidence="13 14" key="1">
    <citation type="submission" date="2016-10" db="EMBL/GenBank/DDBJ databases">
        <authorList>
            <person name="de Groot N.N."/>
        </authorList>
    </citation>
    <scope>NUCLEOTIDE SEQUENCE [LARGE SCALE GENOMIC DNA]</scope>
    <source>
        <strain evidence="13 14">DSM 14045</strain>
    </source>
</reference>
<dbReference type="InterPro" id="IPR006674">
    <property type="entry name" value="HD_domain"/>
</dbReference>
<dbReference type="PANTHER" id="PTHR24031">
    <property type="entry name" value="RNA HELICASE"/>
    <property type="match status" value="1"/>
</dbReference>
<evidence type="ECO:0000256" key="4">
    <source>
        <dbReference type="ARBA" id="ARBA00022723"/>
    </source>
</evidence>
<dbReference type="InterPro" id="IPR027417">
    <property type="entry name" value="P-loop_NTPase"/>
</dbReference>
<keyword evidence="3" id="KW-0540">Nuclease</keyword>
<evidence type="ECO:0000259" key="11">
    <source>
        <dbReference type="PROSITE" id="PS51194"/>
    </source>
</evidence>
<dbReference type="Pfam" id="PF00270">
    <property type="entry name" value="DEAD"/>
    <property type="match status" value="1"/>
</dbReference>
<keyword evidence="4" id="KW-0479">Metal-binding</keyword>
<evidence type="ECO:0000313" key="14">
    <source>
        <dbReference type="Proteomes" id="UP000183918"/>
    </source>
</evidence>
<dbReference type="STRING" id="1122142.SAMN02910414_02378"/>
<dbReference type="InterPro" id="IPR011545">
    <property type="entry name" value="DEAD/DEAH_box_helicase_dom"/>
</dbReference>
<keyword evidence="6" id="KW-0378">Hydrolase</keyword>
<evidence type="ECO:0000259" key="10">
    <source>
        <dbReference type="PROSITE" id="PS51192"/>
    </source>
</evidence>
<feature type="domain" description="Helicase C-terminal" evidence="11">
    <location>
        <begin position="475"/>
        <end position="633"/>
    </location>
</feature>
<feature type="domain" description="Helicase ATP-binding" evidence="10">
    <location>
        <begin position="275"/>
        <end position="448"/>
    </location>
</feature>
<dbReference type="CDD" id="cd09641">
    <property type="entry name" value="Cas3''_I"/>
    <property type="match status" value="1"/>
</dbReference>
<keyword evidence="7 13" id="KW-0347">Helicase</keyword>
<dbReference type="Gene3D" id="3.40.50.300">
    <property type="entry name" value="P-loop containing nucleotide triphosphate hydrolases"/>
    <property type="match status" value="2"/>
</dbReference>
<dbReference type="GO" id="GO:0046872">
    <property type="term" value="F:metal ion binding"/>
    <property type="evidence" value="ECO:0007669"/>
    <property type="project" value="UniProtKB-KW"/>
</dbReference>
<keyword evidence="5" id="KW-0547">Nucleotide-binding</keyword>
<evidence type="ECO:0000256" key="6">
    <source>
        <dbReference type="ARBA" id="ARBA00022801"/>
    </source>
</evidence>
<protein>
    <submittedName>
        <fullName evidence="13">CRISPR-associated endonuclease/helicase Cas3</fullName>
    </submittedName>
</protein>
<dbReference type="Gene3D" id="1.10.3210.30">
    <property type="match status" value="1"/>
</dbReference>
<dbReference type="InterPro" id="IPR014001">
    <property type="entry name" value="Helicase_ATP-bd"/>
</dbReference>
<dbReference type="SMART" id="SM00487">
    <property type="entry name" value="DEXDc"/>
    <property type="match status" value="1"/>
</dbReference>
<feature type="domain" description="HD Cas3-type" evidence="12">
    <location>
        <begin position="10"/>
        <end position="209"/>
    </location>
</feature>
<dbReference type="EMBL" id="FNPG01000037">
    <property type="protein sequence ID" value="SDY78636.1"/>
    <property type="molecule type" value="Genomic_DNA"/>
</dbReference>
<proteinExistence type="inferred from homology"/>
<dbReference type="GO" id="GO:0003676">
    <property type="term" value="F:nucleic acid binding"/>
    <property type="evidence" value="ECO:0007669"/>
    <property type="project" value="InterPro"/>
</dbReference>
<evidence type="ECO:0000256" key="5">
    <source>
        <dbReference type="ARBA" id="ARBA00022741"/>
    </source>
</evidence>
<evidence type="ECO:0000256" key="3">
    <source>
        <dbReference type="ARBA" id="ARBA00022722"/>
    </source>
</evidence>
<keyword evidence="9" id="KW-0051">Antiviral defense</keyword>
<dbReference type="OrthoDB" id="9810236at2"/>
<evidence type="ECO:0000256" key="8">
    <source>
        <dbReference type="ARBA" id="ARBA00022840"/>
    </source>
</evidence>
<dbReference type="GO" id="GO:0004386">
    <property type="term" value="F:helicase activity"/>
    <property type="evidence" value="ECO:0007669"/>
    <property type="project" value="UniProtKB-KW"/>
</dbReference>
<evidence type="ECO:0000259" key="12">
    <source>
        <dbReference type="PROSITE" id="PS51643"/>
    </source>
</evidence>
<dbReference type="AlphaFoldDB" id="A0A1H3MPV9"/>
<evidence type="ECO:0000256" key="1">
    <source>
        <dbReference type="ARBA" id="ARBA00006847"/>
    </source>
</evidence>
<dbReference type="Proteomes" id="UP000183918">
    <property type="component" value="Unassembled WGS sequence"/>
</dbReference>
<keyword evidence="13" id="KW-0255">Endonuclease</keyword>
<accession>A0A1H3MPV9</accession>
<evidence type="ECO:0000256" key="2">
    <source>
        <dbReference type="ARBA" id="ARBA00009046"/>
    </source>
</evidence>
<keyword evidence="14" id="KW-1185">Reference proteome</keyword>
<name>A0A1H3MPV9_9FIRM</name>
<keyword evidence="8" id="KW-0067">ATP-binding</keyword>
<dbReference type="PROSITE" id="PS51192">
    <property type="entry name" value="HELICASE_ATP_BIND_1"/>
    <property type="match status" value="1"/>
</dbReference>
<dbReference type="SMART" id="SM00490">
    <property type="entry name" value="HELICc"/>
    <property type="match status" value="1"/>
</dbReference>
<dbReference type="PROSITE" id="PS51643">
    <property type="entry name" value="HD_CAS3"/>
    <property type="match status" value="1"/>
</dbReference>
<dbReference type="Pfam" id="PF01966">
    <property type="entry name" value="HD"/>
    <property type="match status" value="1"/>
</dbReference>
<comment type="similarity">
    <text evidence="1">In the N-terminal section; belongs to the CRISPR-associated nuclease Cas3-HD family.</text>
</comment>
<gene>
    <name evidence="13" type="ORF">SAMN02910414_02378</name>
</gene>
<dbReference type="InterPro" id="IPR006474">
    <property type="entry name" value="Helicase_Cas3_CRISPR-ass_core"/>
</dbReference>
<sequence length="797" mass="91703">MEEYIAHIREDGTKQFVKEHCENVSVYASENLSSLNLSSVGKLIGLLHDAGKMKEEFNRYIIAAYEGKNTRRGSVNHTFAGVRIIFELLEQLESNIKSRISTEIMAYAIGAHHGQFDCLDLSGNDGFEHRLDENNLIGYEEAKKEFFKNVIDEEELKETYKKACNEISDFLDLFQKLDIKSDGKCKVFFCLIGNFVRLIQSALIDADRRDTAEFMDNSKQNDLLIDMESFWEKQVIHFENEISKFDNVSKINKARMQMSDECYKASKLPCGIYRVNMPTGAGKTLSTLRYALSHAKTFSKKRIIYVFPLLTILEQNAEVIKKYISDSEMILEHHSNVVDINNKYDELNIKELLLENWKSPIIITTLVQLLETFFSGKTSSIRRFSSLADSIIVIDEVQSVPTKMLALFNQMITFLSEYCNTTIVLCSATQPELESDSIKFPIKVDVKDIVKYDKNLWNVFKRTNVEFLGSSTLSKVPDKLLDIISKNKSVLIICNKKSESEFIYNELSRIVKCYHISASMCVNHRKKIFEKIKNGLSHNDTPIVCISTQVMEAGVDLSFSCVVRFMAGIDSVVQAAGRCNRNGEYSEIKNVYMINCTDENLQMLSEIKKGKDSTEKLLYKYQKNPELYKKDITSDQAIKDYYNIFYQEISNKANYTEYYLKSKKRSIFSMLSDNIESLNSSNNKHLLKQAFKEAGRSFKVFDDDTLSVIVPYGRGKEIINEMCSDKVKFDYTYLNEVISKAKEFTVTLYPYQAKKLLDEKAIYLPQEDSDILLLKNEYYDDNTGVILENITLDYMEV</sequence>
<dbReference type="RefSeq" id="WP_074719174.1">
    <property type="nucleotide sequence ID" value="NZ_FNPG01000037.1"/>
</dbReference>
<dbReference type="Pfam" id="PF22590">
    <property type="entry name" value="Cas3-like_C_2"/>
    <property type="match status" value="1"/>
</dbReference>
<comment type="similarity">
    <text evidence="2">In the central section; belongs to the CRISPR-associated helicase Cas3 family.</text>
</comment>
<organism evidence="13 14">
    <name type="scientific">Lachnobacterium bovis DSM 14045</name>
    <dbReference type="NCBI Taxonomy" id="1122142"/>
    <lineage>
        <taxon>Bacteria</taxon>
        <taxon>Bacillati</taxon>
        <taxon>Bacillota</taxon>
        <taxon>Clostridia</taxon>
        <taxon>Lachnospirales</taxon>
        <taxon>Lachnospiraceae</taxon>
        <taxon>Lachnobacterium</taxon>
    </lineage>
</organism>
<dbReference type="InterPro" id="IPR054712">
    <property type="entry name" value="Cas3-like_dom"/>
</dbReference>
<evidence type="ECO:0000256" key="9">
    <source>
        <dbReference type="ARBA" id="ARBA00023118"/>
    </source>
</evidence>
<dbReference type="PROSITE" id="PS51194">
    <property type="entry name" value="HELICASE_CTER"/>
    <property type="match status" value="1"/>
</dbReference>
<dbReference type="SUPFAM" id="SSF109604">
    <property type="entry name" value="HD-domain/PDEase-like"/>
    <property type="match status" value="1"/>
</dbReference>
<dbReference type="SUPFAM" id="SSF52540">
    <property type="entry name" value="P-loop containing nucleoside triphosphate hydrolases"/>
    <property type="match status" value="1"/>
</dbReference>
<dbReference type="NCBIfam" id="TIGR01587">
    <property type="entry name" value="cas3_core"/>
    <property type="match status" value="1"/>
</dbReference>
<dbReference type="CDD" id="cd17930">
    <property type="entry name" value="DEXHc_cas3"/>
    <property type="match status" value="1"/>
</dbReference>
<dbReference type="GO" id="GO:0016787">
    <property type="term" value="F:hydrolase activity"/>
    <property type="evidence" value="ECO:0007669"/>
    <property type="project" value="UniProtKB-KW"/>
</dbReference>
<dbReference type="GO" id="GO:0051607">
    <property type="term" value="P:defense response to virus"/>
    <property type="evidence" value="ECO:0007669"/>
    <property type="project" value="UniProtKB-KW"/>
</dbReference>
<dbReference type="GO" id="GO:0004519">
    <property type="term" value="F:endonuclease activity"/>
    <property type="evidence" value="ECO:0007669"/>
    <property type="project" value="UniProtKB-KW"/>
</dbReference>
<evidence type="ECO:0000256" key="7">
    <source>
        <dbReference type="ARBA" id="ARBA00022806"/>
    </source>
</evidence>